<dbReference type="Gene3D" id="6.10.250.2550">
    <property type="match status" value="1"/>
</dbReference>
<dbReference type="Gene3D" id="1.10.10.10">
    <property type="entry name" value="Winged helix-like DNA-binding domain superfamily/Winged helix DNA-binding domain"/>
    <property type="match status" value="1"/>
</dbReference>
<dbReference type="InterPro" id="IPR036388">
    <property type="entry name" value="WH-like_DNA-bd_sf"/>
</dbReference>
<dbReference type="InterPro" id="IPR009057">
    <property type="entry name" value="Homeodomain-like_sf"/>
</dbReference>
<dbReference type="Gene3D" id="3.30.420.10">
    <property type="entry name" value="Ribonuclease H-like superfamily/Ribonuclease H"/>
    <property type="match status" value="1"/>
</dbReference>
<dbReference type="InterPro" id="IPR004189">
    <property type="entry name" value="Phage_Mu_transposase"/>
</dbReference>
<keyword evidence="4" id="KW-1185">Reference proteome</keyword>
<dbReference type="InterPro" id="IPR012337">
    <property type="entry name" value="RNaseH-like_sf"/>
</dbReference>
<dbReference type="SUPFAM" id="SSF50610">
    <property type="entry name" value="mu transposase, C-terminal domain"/>
    <property type="match status" value="1"/>
</dbReference>
<dbReference type="InterPro" id="IPR015126">
    <property type="entry name" value="Mu_I-gamma"/>
</dbReference>
<feature type="domain" description="HTH Mu-type" evidence="2">
    <location>
        <begin position="3"/>
        <end position="75"/>
    </location>
</feature>
<dbReference type="InterPro" id="IPR003314">
    <property type="entry name" value="Mu-type_HTH"/>
</dbReference>
<dbReference type="SUPFAM" id="SSF53098">
    <property type="entry name" value="Ribonuclease H-like"/>
    <property type="match status" value="1"/>
</dbReference>
<proteinExistence type="predicted"/>
<dbReference type="EMBL" id="JBFNQD010000001">
    <property type="protein sequence ID" value="MEW9304746.1"/>
    <property type="molecule type" value="Genomic_DNA"/>
</dbReference>
<dbReference type="PROSITE" id="PS50994">
    <property type="entry name" value="INTEGRASE"/>
    <property type="match status" value="1"/>
</dbReference>
<sequence length="647" mass="72053">MTEFFRPSDFVAASAGELPTDVPSFSRYALKNGWRADRRRARIVVDQHGGGWEYHISLAPIEVQNRLLALSQTPATIEPVKPVDAPSKPLWQIFEGLPDKAKAEATRRLAAVDRIETLCRASILGAAVAIVSQETDVSPSTLYNWLAAARGVPRADRLAALAPRRQGRTSTAECDPRAWDFIVADYLRAEKTAFEPCYRRMKEVADREGWSPIPHPKTLKRRLEKEIPVAARIAVRQGPEALKRVYPAQKRDRTHFGPLQAVNIDGHKLDVFVKLPNADTPVRVILVAIQDLGTGLYVGWNLDLAETFESVRLAIADMVENYGIPESITLDNGKAFASKLISGQQKTRFRFRIKEDEPLGVLTQLGIVTHWTTPYSGQSKPIERSFRDLCEEIAKHPLCAGAYTGNSPTNKPHNYGKAAVALADLEALVEHEIDRHNAREGRRGFGMNGRSFLQVWNDKIAAGAMVRRGTEEQRRMLLLASKDVMVRRDQPAIHFYDNRYWAEELIQCAGKKVMVKFDPRQLWAPLAVYSLDGRFVCSADCIEMTGFDDTDAARSHTKLRTGWMKAQKRAAELQQRLSLRELQALVTPSPSPSIEPDQPKVVRLVAAAGGMRGPIPEMTDFNAAFSAGLAALDRDADVLPFPRGGNE</sequence>
<dbReference type="Gene3D" id="1.10.10.60">
    <property type="entry name" value="Homeodomain-like"/>
    <property type="match status" value="2"/>
</dbReference>
<dbReference type="InterPro" id="IPR001584">
    <property type="entry name" value="Integrase_cat-core"/>
</dbReference>
<reference evidence="3 4" key="1">
    <citation type="submission" date="2024-07" db="EMBL/GenBank/DDBJ databases">
        <title>Description of Labrys sedimenti sp. nov., isolated from a diclofenac-degrading enrichment culture.</title>
        <authorList>
            <person name="Tancsics A."/>
            <person name="Csepanyi A."/>
        </authorList>
    </citation>
    <scope>NUCLEOTIDE SEQUENCE [LARGE SCALE GENOMIC DNA]</scope>
    <source>
        <strain evidence="3 4">LMG 23578</strain>
    </source>
</reference>
<dbReference type="Pfam" id="PF02914">
    <property type="entry name" value="DDE_2"/>
    <property type="match status" value="1"/>
</dbReference>
<organism evidence="3 4">
    <name type="scientific">Labrys neptuniae</name>
    <dbReference type="NCBI Taxonomy" id="376174"/>
    <lineage>
        <taxon>Bacteria</taxon>
        <taxon>Pseudomonadati</taxon>
        <taxon>Pseudomonadota</taxon>
        <taxon>Alphaproteobacteria</taxon>
        <taxon>Hyphomicrobiales</taxon>
        <taxon>Xanthobacteraceae</taxon>
        <taxon>Labrys</taxon>
    </lineage>
</organism>
<evidence type="ECO:0000259" key="2">
    <source>
        <dbReference type="PROSITE" id="PS51702"/>
    </source>
</evidence>
<name>A0ABV3PGU9_9HYPH</name>
<dbReference type="InterPro" id="IPR036397">
    <property type="entry name" value="RNaseH_sf"/>
</dbReference>
<gene>
    <name evidence="3" type="ORF">ABXS05_04310</name>
</gene>
<dbReference type="InterPro" id="IPR015378">
    <property type="entry name" value="Transposase-like_Mu_C"/>
</dbReference>
<dbReference type="SUPFAM" id="SSF46689">
    <property type="entry name" value="Homeodomain-like"/>
    <property type="match status" value="2"/>
</dbReference>
<comment type="caution">
    <text evidence="3">The sequence shown here is derived from an EMBL/GenBank/DDBJ whole genome shotgun (WGS) entry which is preliminary data.</text>
</comment>
<dbReference type="PROSITE" id="PS51702">
    <property type="entry name" value="HTH_MU"/>
    <property type="match status" value="1"/>
</dbReference>
<dbReference type="RefSeq" id="WP_367623052.1">
    <property type="nucleotide sequence ID" value="NZ_JBFNQD010000001.1"/>
</dbReference>
<dbReference type="Gene3D" id="2.30.30.130">
    <property type="entry name" value="Transposase, Mu, C-terminal"/>
    <property type="match status" value="1"/>
</dbReference>
<dbReference type="InterPro" id="IPR009004">
    <property type="entry name" value="Transposase_Mu_C"/>
</dbReference>
<dbReference type="Pfam" id="PF09039">
    <property type="entry name" value="HTH_Tnp_Mu_2"/>
    <property type="match status" value="1"/>
</dbReference>
<dbReference type="Pfam" id="PF09299">
    <property type="entry name" value="Mu-transpos_C"/>
    <property type="match status" value="1"/>
</dbReference>
<evidence type="ECO:0000313" key="4">
    <source>
        <dbReference type="Proteomes" id="UP001555786"/>
    </source>
</evidence>
<dbReference type="Proteomes" id="UP001555786">
    <property type="component" value="Unassembled WGS sequence"/>
</dbReference>
<evidence type="ECO:0000313" key="3">
    <source>
        <dbReference type="EMBL" id="MEW9304746.1"/>
    </source>
</evidence>
<protein>
    <submittedName>
        <fullName evidence="3">Transposase domain-containing protein</fullName>
    </submittedName>
</protein>
<evidence type="ECO:0000259" key="1">
    <source>
        <dbReference type="PROSITE" id="PS50994"/>
    </source>
</evidence>
<accession>A0ABV3PGU9</accession>
<feature type="domain" description="Integrase catalytic" evidence="1">
    <location>
        <begin position="254"/>
        <end position="460"/>
    </location>
</feature>